<evidence type="ECO:0000256" key="3">
    <source>
        <dbReference type="ARBA" id="ARBA00022989"/>
    </source>
</evidence>
<dbReference type="STRING" id="222136.BBW65_02575"/>
<keyword evidence="2 7" id="KW-0812">Transmembrane</keyword>
<dbReference type="GO" id="GO:0005886">
    <property type="term" value="C:plasma membrane"/>
    <property type="evidence" value="ECO:0007669"/>
    <property type="project" value="UniProtKB-SubCell"/>
</dbReference>
<dbReference type="GO" id="GO:0009252">
    <property type="term" value="P:peptidoglycan biosynthetic process"/>
    <property type="evidence" value="ECO:0007669"/>
    <property type="project" value="UniProtKB-UniRule"/>
</dbReference>
<dbReference type="GO" id="GO:0008932">
    <property type="term" value="F:lytic endotransglycosylase activity"/>
    <property type="evidence" value="ECO:0007669"/>
    <property type="project" value="UniProtKB-UniRule"/>
</dbReference>
<dbReference type="EC" id="4.2.2.29" evidence="7"/>
<evidence type="ECO:0000313" key="8">
    <source>
        <dbReference type="EMBL" id="ANV97753.1"/>
    </source>
</evidence>
<evidence type="ECO:0000313" key="9">
    <source>
        <dbReference type="Proteomes" id="UP000092884"/>
    </source>
</evidence>
<feature type="transmembrane region" description="Helical" evidence="7">
    <location>
        <begin position="12"/>
        <end position="32"/>
    </location>
</feature>
<evidence type="ECO:0000256" key="4">
    <source>
        <dbReference type="ARBA" id="ARBA00023136"/>
    </source>
</evidence>
<evidence type="ECO:0000256" key="7">
    <source>
        <dbReference type="HAMAP-Rule" id="MF_02065"/>
    </source>
</evidence>
<gene>
    <name evidence="7" type="primary">mltG</name>
    <name evidence="8" type="ORF">BBW65_02575</name>
</gene>
<comment type="catalytic activity">
    <reaction evidence="7">
        <text>a peptidoglycan chain = a peptidoglycan chain with N-acetyl-1,6-anhydromuramyl-[peptide] at the reducing end + a peptidoglycan chain with N-acetylglucosamine at the non-reducing end.</text>
        <dbReference type="EC" id="4.2.2.29"/>
    </reaction>
</comment>
<evidence type="ECO:0000256" key="6">
    <source>
        <dbReference type="ARBA" id="ARBA00023316"/>
    </source>
</evidence>
<name>A0A1B1U4Q7_9HELI</name>
<keyword evidence="6 7" id="KW-0961">Cell wall biogenesis/degradation</keyword>
<dbReference type="Gene3D" id="3.30.160.60">
    <property type="entry name" value="Classic Zinc Finger"/>
    <property type="match status" value="1"/>
</dbReference>
<reference evidence="9" key="1">
    <citation type="submission" date="2016-07" db="EMBL/GenBank/DDBJ databases">
        <authorList>
            <person name="Florea S."/>
            <person name="Webb J.S."/>
            <person name="Jaromczyk J."/>
            <person name="Schardl C.L."/>
        </authorList>
    </citation>
    <scope>NUCLEOTIDE SEQUENCE [LARGE SCALE GENOMIC DNA]</scope>
    <source>
        <strain evidence="9">MIT 01-6242</strain>
    </source>
</reference>
<dbReference type="GO" id="GO:0071555">
    <property type="term" value="P:cell wall organization"/>
    <property type="evidence" value="ECO:0007669"/>
    <property type="project" value="UniProtKB-KW"/>
</dbReference>
<dbReference type="InterPro" id="IPR003770">
    <property type="entry name" value="MLTG-like"/>
</dbReference>
<dbReference type="AlphaFoldDB" id="A0A1B1U4Q7"/>
<keyword evidence="3 7" id="KW-1133">Transmembrane helix</keyword>
<dbReference type="Proteomes" id="UP000092884">
    <property type="component" value="Chromosome"/>
</dbReference>
<keyword evidence="9" id="KW-1185">Reference proteome</keyword>
<sequence length="312" mass="35543">MNPPRTLNVIRILFDFFFGLCICILFYCNLVISVPKLIVVPNGSIKSIIAYLGSIQIDTNRLDSWFLRFLGHPQMGWIDLGETQIKKADLLYKITRSKSALVSITLIPGETTYFFFEEIARVLQIPKETLWREYVGMVECEEGNFIPQTYRVPYGIGAKDLLEHLLSYSQKQYITIARDFGLSIDSLQWKKTLSKASIIQKESAGIDEMPLISAVIDNRIARGMALQMDGSLNYGKYSHSKVTPQRIREDQSPYNTYKHKGISACPSGSVSVESIRAALKPADVPYLYFVRNKEGKHSFSTSYQEHLKNFQK</sequence>
<keyword evidence="1 7" id="KW-1003">Cell membrane</keyword>
<dbReference type="Pfam" id="PF02618">
    <property type="entry name" value="YceG"/>
    <property type="match status" value="1"/>
</dbReference>
<dbReference type="EMBL" id="CP016503">
    <property type="protein sequence ID" value="ANV97753.1"/>
    <property type="molecule type" value="Genomic_DNA"/>
</dbReference>
<evidence type="ECO:0000256" key="5">
    <source>
        <dbReference type="ARBA" id="ARBA00023239"/>
    </source>
</evidence>
<proteinExistence type="inferred from homology"/>
<organism evidence="8 9">
    <name type="scientific">Helicobacter enhydrae</name>
    <dbReference type="NCBI Taxonomy" id="222136"/>
    <lineage>
        <taxon>Bacteria</taxon>
        <taxon>Pseudomonadati</taxon>
        <taxon>Campylobacterota</taxon>
        <taxon>Epsilonproteobacteria</taxon>
        <taxon>Campylobacterales</taxon>
        <taxon>Helicobacteraceae</taxon>
        <taxon>Helicobacter</taxon>
    </lineage>
</organism>
<feature type="site" description="Important for catalytic activity" evidence="7">
    <location>
        <position position="202"/>
    </location>
</feature>
<keyword evidence="4 7" id="KW-0472">Membrane</keyword>
<comment type="subcellular location">
    <subcellularLocation>
        <location evidence="7">Cell membrane</location>
        <topology evidence="7">Single-pass membrane protein</topology>
    </subcellularLocation>
</comment>
<evidence type="ECO:0000256" key="1">
    <source>
        <dbReference type="ARBA" id="ARBA00022475"/>
    </source>
</evidence>
<evidence type="ECO:0000256" key="2">
    <source>
        <dbReference type="ARBA" id="ARBA00022692"/>
    </source>
</evidence>
<dbReference type="PANTHER" id="PTHR30518:SF2">
    <property type="entry name" value="ENDOLYTIC MUREIN TRANSGLYCOSYLASE"/>
    <property type="match status" value="1"/>
</dbReference>
<comment type="function">
    <text evidence="7">Functions as a peptidoglycan terminase that cleaves nascent peptidoglycan strands endolytically to terminate their elongation.</text>
</comment>
<protein>
    <recommendedName>
        <fullName evidence="7">Endolytic murein transglycosylase</fullName>
        <ecNumber evidence="7">4.2.2.29</ecNumber>
    </recommendedName>
    <alternativeName>
        <fullName evidence="7">Peptidoglycan lytic transglycosylase</fullName>
    </alternativeName>
    <alternativeName>
        <fullName evidence="7">Peptidoglycan polymerization terminase</fullName>
    </alternativeName>
</protein>
<keyword evidence="5 7" id="KW-0456">Lyase</keyword>
<dbReference type="HAMAP" id="MF_02065">
    <property type="entry name" value="MltG"/>
    <property type="match status" value="1"/>
</dbReference>
<dbReference type="KEGG" id="het:BBW65_02575"/>
<dbReference type="PANTHER" id="PTHR30518">
    <property type="entry name" value="ENDOLYTIC MUREIN TRANSGLYCOSYLASE"/>
    <property type="match status" value="1"/>
</dbReference>
<dbReference type="OrthoDB" id="9814591at2"/>
<accession>A0A1B1U4Q7</accession>
<comment type="similarity">
    <text evidence="7">Belongs to the transglycosylase MltG family.</text>
</comment>